<accession>A0A1F5HK46</accession>
<evidence type="ECO:0000256" key="5">
    <source>
        <dbReference type="HAMAP-Rule" id="MF_00378"/>
    </source>
</evidence>
<dbReference type="STRING" id="1797727.A3B51_03665"/>
<evidence type="ECO:0000256" key="2">
    <source>
        <dbReference type="ARBA" id="ARBA00022722"/>
    </source>
</evidence>
<dbReference type="EC" id="3.1.11.6" evidence="5"/>
<protein>
    <recommendedName>
        <fullName evidence="5">Exodeoxyribonuclease 7 large subunit</fullName>
        <ecNumber evidence="5">3.1.11.6</ecNumber>
    </recommendedName>
    <alternativeName>
        <fullName evidence="5">Exodeoxyribonuclease VII large subunit</fullName>
        <shortName evidence="5">Exonuclease VII large subunit</shortName>
    </alternativeName>
</protein>
<dbReference type="GO" id="GO:0005737">
    <property type="term" value="C:cytoplasm"/>
    <property type="evidence" value="ECO:0007669"/>
    <property type="project" value="UniProtKB-SubCell"/>
</dbReference>
<evidence type="ECO:0000259" key="8">
    <source>
        <dbReference type="Pfam" id="PF02601"/>
    </source>
</evidence>
<evidence type="ECO:0000256" key="7">
    <source>
        <dbReference type="SAM" id="Coils"/>
    </source>
</evidence>
<keyword evidence="1 5" id="KW-0963">Cytoplasm</keyword>
<keyword evidence="2 5" id="KW-0540">Nuclease</keyword>
<dbReference type="CDD" id="cd04489">
    <property type="entry name" value="ExoVII_LU_OBF"/>
    <property type="match status" value="1"/>
</dbReference>
<dbReference type="GO" id="GO:0003676">
    <property type="term" value="F:nucleic acid binding"/>
    <property type="evidence" value="ECO:0007669"/>
    <property type="project" value="InterPro"/>
</dbReference>
<evidence type="ECO:0000256" key="3">
    <source>
        <dbReference type="ARBA" id="ARBA00022801"/>
    </source>
</evidence>
<keyword evidence="4 5" id="KW-0269">Exonuclease</keyword>
<dbReference type="InterPro" id="IPR003753">
    <property type="entry name" value="Exonuc_VII_L"/>
</dbReference>
<comment type="similarity">
    <text evidence="5 6">Belongs to the XseA family.</text>
</comment>
<gene>
    <name evidence="5" type="primary">xseA</name>
    <name evidence="10" type="ORF">A3B51_03665</name>
</gene>
<dbReference type="InterPro" id="IPR025824">
    <property type="entry name" value="OB-fold_nuc-bd_dom"/>
</dbReference>
<organism evidence="10 11">
    <name type="scientific">Candidatus Curtissbacteria bacterium RIFCSPLOWO2_01_FULL_41_18</name>
    <dbReference type="NCBI Taxonomy" id="1797727"/>
    <lineage>
        <taxon>Bacteria</taxon>
        <taxon>Candidatus Curtissiibacteriota</taxon>
    </lineage>
</organism>
<dbReference type="EMBL" id="MFBQ01000028">
    <property type="protein sequence ID" value="OGE04517.1"/>
    <property type="molecule type" value="Genomic_DNA"/>
</dbReference>
<dbReference type="GO" id="GO:0008855">
    <property type="term" value="F:exodeoxyribonuclease VII activity"/>
    <property type="evidence" value="ECO:0007669"/>
    <property type="project" value="UniProtKB-UniRule"/>
</dbReference>
<dbReference type="GO" id="GO:0009318">
    <property type="term" value="C:exodeoxyribonuclease VII complex"/>
    <property type="evidence" value="ECO:0007669"/>
    <property type="project" value="UniProtKB-UniRule"/>
</dbReference>
<feature type="domain" description="Exonuclease VII large subunit C-terminal" evidence="8">
    <location>
        <begin position="124"/>
        <end position="411"/>
    </location>
</feature>
<dbReference type="Proteomes" id="UP000176780">
    <property type="component" value="Unassembled WGS sequence"/>
</dbReference>
<sequence>MRQQDARKIYSVSEVNYFARLALEQMVFWVEGEISTLKKNPGYNFFYLDLKDDLAILPCIIDGNIISQLASEPFGQYILAFGELSLYEPLGKYQFRIHQIEPAGEGLILKKLHETIARLKKEGIFDQKYKREIPRYPKKVCVVTSYGSDAWNDFKKHTRDKIPFIKLYVADVRVQGPRSIPQLLEILPLVDKGGFDVIAITRGGGSLEDLAAFNNELVARAIFKMKTPTIVAIGHETNESLAEWVADRRASTPTDAANIITQGYVHFLEKLANLKQQLQLRSNYYFSTNFQKLDYNFYQLQRIKTSFKDIPHRLNTLKESLKRHKQLITQADEKLKKVLRDMAMNTKLLIAKNSQKLESAKRTLMALSPKNTLERGYSIVADNSGKIAKSIDSIVVGSTVAVKLVDGSFKSSVKSKVIYDKRSGHS</sequence>
<keyword evidence="3 5" id="KW-0378">Hydrolase</keyword>
<dbReference type="NCBIfam" id="TIGR00237">
    <property type="entry name" value="xseA"/>
    <property type="match status" value="1"/>
</dbReference>
<dbReference type="Pfam" id="PF13742">
    <property type="entry name" value="tRNA_anti_2"/>
    <property type="match status" value="1"/>
</dbReference>
<evidence type="ECO:0000313" key="10">
    <source>
        <dbReference type="EMBL" id="OGE04517.1"/>
    </source>
</evidence>
<comment type="subcellular location">
    <subcellularLocation>
        <location evidence="5 6">Cytoplasm</location>
    </subcellularLocation>
</comment>
<name>A0A1F5HK46_9BACT</name>
<dbReference type="PANTHER" id="PTHR30008">
    <property type="entry name" value="EXODEOXYRIBONUCLEASE 7 LARGE SUBUNIT"/>
    <property type="match status" value="1"/>
</dbReference>
<comment type="function">
    <text evidence="5">Bidirectionally degrades single-stranded DNA into large acid-insoluble oligonucleotides, which are then degraded further into small acid-soluble oligonucleotides.</text>
</comment>
<keyword evidence="7" id="KW-0175">Coiled coil</keyword>
<proteinExistence type="inferred from homology"/>
<evidence type="ECO:0000256" key="6">
    <source>
        <dbReference type="RuleBase" id="RU004355"/>
    </source>
</evidence>
<evidence type="ECO:0000259" key="9">
    <source>
        <dbReference type="Pfam" id="PF13742"/>
    </source>
</evidence>
<dbReference type="PANTHER" id="PTHR30008:SF0">
    <property type="entry name" value="EXODEOXYRIBONUCLEASE 7 LARGE SUBUNIT"/>
    <property type="match status" value="1"/>
</dbReference>
<evidence type="ECO:0000256" key="1">
    <source>
        <dbReference type="ARBA" id="ARBA00022490"/>
    </source>
</evidence>
<reference evidence="10 11" key="1">
    <citation type="journal article" date="2016" name="Nat. Commun.">
        <title>Thousands of microbial genomes shed light on interconnected biogeochemical processes in an aquifer system.</title>
        <authorList>
            <person name="Anantharaman K."/>
            <person name="Brown C.T."/>
            <person name="Hug L.A."/>
            <person name="Sharon I."/>
            <person name="Castelle C.J."/>
            <person name="Probst A.J."/>
            <person name="Thomas B.C."/>
            <person name="Singh A."/>
            <person name="Wilkins M.J."/>
            <person name="Karaoz U."/>
            <person name="Brodie E.L."/>
            <person name="Williams K.H."/>
            <person name="Hubbard S.S."/>
            <person name="Banfield J.F."/>
        </authorList>
    </citation>
    <scope>NUCLEOTIDE SEQUENCE [LARGE SCALE GENOMIC DNA]</scope>
</reference>
<comment type="caution">
    <text evidence="10">The sequence shown here is derived from an EMBL/GenBank/DDBJ whole genome shotgun (WGS) entry which is preliminary data.</text>
</comment>
<feature type="coiled-coil region" evidence="7">
    <location>
        <begin position="314"/>
        <end position="341"/>
    </location>
</feature>
<dbReference type="GO" id="GO:0006308">
    <property type="term" value="P:DNA catabolic process"/>
    <property type="evidence" value="ECO:0007669"/>
    <property type="project" value="UniProtKB-UniRule"/>
</dbReference>
<comment type="catalytic activity">
    <reaction evidence="5 6">
        <text>Exonucleolytic cleavage in either 5'- to 3'- or 3'- to 5'-direction to yield nucleoside 5'-phosphates.</text>
        <dbReference type="EC" id="3.1.11.6"/>
    </reaction>
</comment>
<comment type="subunit">
    <text evidence="5">Heterooligomer composed of large and small subunits.</text>
</comment>
<feature type="domain" description="OB-fold nucleic acid binding" evidence="9">
    <location>
        <begin position="10"/>
        <end position="101"/>
    </location>
</feature>
<evidence type="ECO:0000313" key="11">
    <source>
        <dbReference type="Proteomes" id="UP000176780"/>
    </source>
</evidence>
<dbReference type="AlphaFoldDB" id="A0A1F5HK46"/>
<dbReference type="HAMAP" id="MF_00378">
    <property type="entry name" value="Exonuc_7_L"/>
    <property type="match status" value="1"/>
</dbReference>
<dbReference type="InterPro" id="IPR020579">
    <property type="entry name" value="Exonuc_VII_lsu_C"/>
</dbReference>
<dbReference type="Pfam" id="PF02601">
    <property type="entry name" value="Exonuc_VII_L"/>
    <property type="match status" value="1"/>
</dbReference>
<evidence type="ECO:0000256" key="4">
    <source>
        <dbReference type="ARBA" id="ARBA00022839"/>
    </source>
</evidence>